<accession>A0A2I0I479</accession>
<name>A0A2I0I479_PUNGR</name>
<reference evidence="2 3" key="1">
    <citation type="submission" date="2017-11" db="EMBL/GenBank/DDBJ databases">
        <title>De-novo sequencing of pomegranate (Punica granatum L.) genome.</title>
        <authorList>
            <person name="Akparov Z."/>
            <person name="Amiraslanov A."/>
            <person name="Hajiyeva S."/>
            <person name="Abbasov M."/>
            <person name="Kaur K."/>
            <person name="Hamwieh A."/>
            <person name="Solovyev V."/>
            <person name="Salamov A."/>
            <person name="Braich B."/>
            <person name="Kosarev P."/>
            <person name="Mahmoud A."/>
            <person name="Hajiyev E."/>
            <person name="Babayeva S."/>
            <person name="Izzatullayeva V."/>
            <person name="Mammadov A."/>
            <person name="Mammadov A."/>
            <person name="Sharifova S."/>
            <person name="Ojaghi J."/>
            <person name="Eynullazada K."/>
            <person name="Bayramov B."/>
            <person name="Abdulazimova A."/>
            <person name="Shahmuradov I."/>
        </authorList>
    </citation>
    <scope>NUCLEOTIDE SEQUENCE [LARGE SCALE GENOMIC DNA]</scope>
    <source>
        <strain evidence="3">cv. AG2017</strain>
        <tissue evidence="2">Leaf</tissue>
    </source>
</reference>
<sequence>MPPVPGDSHDHRSGLVPFPATLFDNKHQATEGAILGKVSLRDCYDRFFKASTEVEGLTRREAVAAFQRGLRNEDLVKRLIITPPNSFADVSALARMFMVVEESISAWKKKEHDGEKIKDHPREDDHTGGRQSSWIEKFTPLKA</sequence>
<dbReference type="EMBL" id="PGOL01004026">
    <property type="protein sequence ID" value="PKI38761.1"/>
    <property type="molecule type" value="Genomic_DNA"/>
</dbReference>
<keyword evidence="3" id="KW-1185">Reference proteome</keyword>
<feature type="compositionally biased region" description="Basic and acidic residues" evidence="1">
    <location>
        <begin position="108"/>
        <end position="128"/>
    </location>
</feature>
<organism evidence="2 3">
    <name type="scientific">Punica granatum</name>
    <name type="common">Pomegranate</name>
    <dbReference type="NCBI Taxonomy" id="22663"/>
    <lineage>
        <taxon>Eukaryota</taxon>
        <taxon>Viridiplantae</taxon>
        <taxon>Streptophyta</taxon>
        <taxon>Embryophyta</taxon>
        <taxon>Tracheophyta</taxon>
        <taxon>Spermatophyta</taxon>
        <taxon>Magnoliopsida</taxon>
        <taxon>eudicotyledons</taxon>
        <taxon>Gunneridae</taxon>
        <taxon>Pentapetalae</taxon>
        <taxon>rosids</taxon>
        <taxon>malvids</taxon>
        <taxon>Myrtales</taxon>
        <taxon>Lythraceae</taxon>
        <taxon>Punica</taxon>
    </lineage>
</organism>
<evidence type="ECO:0000313" key="3">
    <source>
        <dbReference type="Proteomes" id="UP000233551"/>
    </source>
</evidence>
<dbReference type="Proteomes" id="UP000233551">
    <property type="component" value="Unassembled WGS sequence"/>
</dbReference>
<proteinExistence type="predicted"/>
<feature type="region of interest" description="Disordered" evidence="1">
    <location>
        <begin position="108"/>
        <end position="143"/>
    </location>
</feature>
<protein>
    <recommendedName>
        <fullName evidence="4">Retrotransposon gag domain-containing protein</fullName>
    </recommendedName>
</protein>
<evidence type="ECO:0000256" key="1">
    <source>
        <dbReference type="SAM" id="MobiDB-lite"/>
    </source>
</evidence>
<dbReference type="AlphaFoldDB" id="A0A2I0I479"/>
<evidence type="ECO:0000313" key="2">
    <source>
        <dbReference type="EMBL" id="PKI38761.1"/>
    </source>
</evidence>
<gene>
    <name evidence="2" type="ORF">CRG98_040874</name>
</gene>
<evidence type="ECO:0008006" key="4">
    <source>
        <dbReference type="Google" id="ProtNLM"/>
    </source>
</evidence>
<comment type="caution">
    <text evidence="2">The sequence shown here is derived from an EMBL/GenBank/DDBJ whole genome shotgun (WGS) entry which is preliminary data.</text>
</comment>